<comment type="caution">
    <text evidence="1">The sequence shown here is derived from an EMBL/GenBank/DDBJ whole genome shotgun (WGS) entry which is preliminary data.</text>
</comment>
<proteinExistence type="predicted"/>
<organism evidence="1 2">
    <name type="scientific">Ranitomeya imitator</name>
    <name type="common">mimic poison frog</name>
    <dbReference type="NCBI Taxonomy" id="111125"/>
    <lineage>
        <taxon>Eukaryota</taxon>
        <taxon>Metazoa</taxon>
        <taxon>Chordata</taxon>
        <taxon>Craniata</taxon>
        <taxon>Vertebrata</taxon>
        <taxon>Euteleostomi</taxon>
        <taxon>Amphibia</taxon>
        <taxon>Batrachia</taxon>
        <taxon>Anura</taxon>
        <taxon>Neobatrachia</taxon>
        <taxon>Hyloidea</taxon>
        <taxon>Dendrobatidae</taxon>
        <taxon>Dendrobatinae</taxon>
        <taxon>Ranitomeya</taxon>
    </lineage>
</organism>
<dbReference type="Proteomes" id="UP001176940">
    <property type="component" value="Unassembled WGS sequence"/>
</dbReference>
<name>A0ABN9LQE1_9NEOB</name>
<protein>
    <submittedName>
        <fullName evidence="1">Uncharacterized protein</fullName>
    </submittedName>
</protein>
<keyword evidence="2" id="KW-1185">Reference proteome</keyword>
<accession>A0ABN9LQE1</accession>
<reference evidence="1" key="1">
    <citation type="submission" date="2023-07" db="EMBL/GenBank/DDBJ databases">
        <authorList>
            <person name="Stuckert A."/>
        </authorList>
    </citation>
    <scope>NUCLEOTIDE SEQUENCE</scope>
</reference>
<evidence type="ECO:0000313" key="2">
    <source>
        <dbReference type="Proteomes" id="UP001176940"/>
    </source>
</evidence>
<gene>
    <name evidence="1" type="ORF">RIMI_LOCUS9932249</name>
</gene>
<dbReference type="EMBL" id="CAUEEQ010021035">
    <property type="protein sequence ID" value="CAJ0943360.1"/>
    <property type="molecule type" value="Genomic_DNA"/>
</dbReference>
<evidence type="ECO:0000313" key="1">
    <source>
        <dbReference type="EMBL" id="CAJ0943360.1"/>
    </source>
</evidence>
<sequence>MTWSVLADDVECIGGRWISWTMETSTAKPNSFCCMKKRARRRVRRVPPLHSGGEASPIGR</sequence>